<evidence type="ECO:0000313" key="2">
    <source>
        <dbReference type="Proteomes" id="UP000075398"/>
    </source>
</evidence>
<comment type="caution">
    <text evidence="1">The sequence shown here is derived from an EMBL/GenBank/DDBJ whole genome shotgun (WGS) entry which is preliminary data.</text>
</comment>
<reference evidence="1 2" key="1">
    <citation type="journal article" date="2016" name="ISME J.">
        <title>Chasing the elusive Euryarchaeota class WSA2: genomes reveal a uniquely fastidious methyl-reducing methanogen.</title>
        <authorList>
            <person name="Nobu M.K."/>
            <person name="Narihiro T."/>
            <person name="Kuroda K."/>
            <person name="Mei R."/>
            <person name="Liu W.T."/>
        </authorList>
    </citation>
    <scope>NUCLEOTIDE SEQUENCE [LARGE SCALE GENOMIC DNA]</scope>
    <source>
        <strain evidence="1">U1lsi0528_Bin055</strain>
    </source>
</reference>
<proteinExistence type="predicted"/>
<dbReference type="AlphaFoldDB" id="A0A150J8A5"/>
<evidence type="ECO:0000313" key="1">
    <source>
        <dbReference type="EMBL" id="KYC53472.1"/>
    </source>
</evidence>
<accession>A0A150J8A5</accession>
<dbReference type="InterPro" id="IPR010985">
    <property type="entry name" value="Ribbon_hlx_hlx"/>
</dbReference>
<gene>
    <name evidence="1" type="ORF">AMQ22_00262</name>
</gene>
<dbReference type="Proteomes" id="UP000075398">
    <property type="component" value="Unassembled WGS sequence"/>
</dbReference>
<dbReference type="GO" id="GO:0006355">
    <property type="term" value="P:regulation of DNA-templated transcription"/>
    <property type="evidence" value="ECO:0007669"/>
    <property type="project" value="InterPro"/>
</dbReference>
<organism evidence="1 2">
    <name type="scientific">Candidatus Methanofastidiosum methylothiophilum</name>
    <dbReference type="NCBI Taxonomy" id="1705564"/>
    <lineage>
        <taxon>Archaea</taxon>
        <taxon>Methanobacteriati</taxon>
        <taxon>Methanobacteriota</taxon>
        <taxon>Stenosarchaea group</taxon>
        <taxon>Candidatus Methanofastidiosia</taxon>
        <taxon>Candidatus Methanofastidiosales</taxon>
        <taxon>Candidatus Methanofastidiosaceae</taxon>
        <taxon>Candidatus Methanofastidiosum</taxon>
    </lineage>
</organism>
<protein>
    <submittedName>
        <fullName evidence="1">Ribbon-helix-helix protein, copG family</fullName>
    </submittedName>
</protein>
<dbReference type="EMBL" id="LNGC01000005">
    <property type="protein sequence ID" value="KYC53472.1"/>
    <property type="molecule type" value="Genomic_DNA"/>
</dbReference>
<name>A0A150J8A5_9EURY</name>
<sequence length="69" mass="7881">MDKVTIKIPKELYENLQSMIEDTGFSSVTEFIVFVMRSLAAGGNIKSKDKLTEEEVKAIRERLKKLGYL</sequence>
<dbReference type="SUPFAM" id="SSF47598">
    <property type="entry name" value="Ribbon-helix-helix"/>
    <property type="match status" value="1"/>
</dbReference>